<sequence length="207" mass="23971">VDFFSLPCKIRDDIYNRVLVIPYQLHLFQDTTSRVETFAPERPREWLALLYTNRQMRREASAILYKVNIFDLMDTTQQPFDLLKDFLNQVGPVNAGSLSHVCISLPVIEGQPGNFQLREDGSQNLKLLQKQCTGLATLEFHIYSSRSSTFPKADQGDFKFVQKMLKYLELQLKVIPSLEKVIIRIYDRTLPSPVIDIMKGFGWIVLR</sequence>
<evidence type="ECO:0000313" key="2">
    <source>
        <dbReference type="Proteomes" id="UP000799441"/>
    </source>
</evidence>
<organism evidence="1 2">
    <name type="scientific">Polychaeton citri CBS 116435</name>
    <dbReference type="NCBI Taxonomy" id="1314669"/>
    <lineage>
        <taxon>Eukaryota</taxon>
        <taxon>Fungi</taxon>
        <taxon>Dikarya</taxon>
        <taxon>Ascomycota</taxon>
        <taxon>Pezizomycotina</taxon>
        <taxon>Dothideomycetes</taxon>
        <taxon>Dothideomycetidae</taxon>
        <taxon>Capnodiales</taxon>
        <taxon>Capnodiaceae</taxon>
        <taxon>Polychaeton</taxon>
    </lineage>
</organism>
<dbReference type="OrthoDB" id="62952at2759"/>
<dbReference type="AlphaFoldDB" id="A0A9P4QA71"/>
<name>A0A9P4QA71_9PEZI</name>
<comment type="caution">
    <text evidence="1">The sequence shown here is derived from an EMBL/GenBank/DDBJ whole genome shotgun (WGS) entry which is preliminary data.</text>
</comment>
<feature type="non-terminal residue" evidence="1">
    <location>
        <position position="1"/>
    </location>
</feature>
<evidence type="ECO:0000313" key="1">
    <source>
        <dbReference type="EMBL" id="KAF2721181.1"/>
    </source>
</evidence>
<dbReference type="Proteomes" id="UP000799441">
    <property type="component" value="Unassembled WGS sequence"/>
</dbReference>
<protein>
    <submittedName>
        <fullName evidence="1">Uncharacterized protein</fullName>
    </submittedName>
</protein>
<dbReference type="PANTHER" id="PTHR42085:SF8">
    <property type="entry name" value="F-BOX DOMAIN-CONTAINING PROTEIN"/>
    <property type="match status" value="1"/>
</dbReference>
<proteinExistence type="predicted"/>
<dbReference type="EMBL" id="MU003792">
    <property type="protein sequence ID" value="KAF2721181.1"/>
    <property type="molecule type" value="Genomic_DNA"/>
</dbReference>
<gene>
    <name evidence="1" type="ORF">K431DRAFT_328693</name>
</gene>
<dbReference type="InterPro" id="IPR038883">
    <property type="entry name" value="AN11006-like"/>
</dbReference>
<reference evidence="1" key="1">
    <citation type="journal article" date="2020" name="Stud. Mycol.">
        <title>101 Dothideomycetes genomes: a test case for predicting lifestyles and emergence of pathogens.</title>
        <authorList>
            <person name="Haridas S."/>
            <person name="Albert R."/>
            <person name="Binder M."/>
            <person name="Bloem J."/>
            <person name="Labutti K."/>
            <person name="Salamov A."/>
            <person name="Andreopoulos B."/>
            <person name="Baker S."/>
            <person name="Barry K."/>
            <person name="Bills G."/>
            <person name="Bluhm B."/>
            <person name="Cannon C."/>
            <person name="Castanera R."/>
            <person name="Culley D."/>
            <person name="Daum C."/>
            <person name="Ezra D."/>
            <person name="Gonzalez J."/>
            <person name="Henrissat B."/>
            <person name="Kuo A."/>
            <person name="Liang C."/>
            <person name="Lipzen A."/>
            <person name="Lutzoni F."/>
            <person name="Magnuson J."/>
            <person name="Mondo S."/>
            <person name="Nolan M."/>
            <person name="Ohm R."/>
            <person name="Pangilinan J."/>
            <person name="Park H.-J."/>
            <person name="Ramirez L."/>
            <person name="Alfaro M."/>
            <person name="Sun H."/>
            <person name="Tritt A."/>
            <person name="Yoshinaga Y."/>
            <person name="Zwiers L.-H."/>
            <person name="Turgeon B."/>
            <person name="Goodwin S."/>
            <person name="Spatafora J."/>
            <person name="Crous P."/>
            <person name="Grigoriev I."/>
        </authorList>
    </citation>
    <scope>NUCLEOTIDE SEQUENCE</scope>
    <source>
        <strain evidence="1">CBS 116435</strain>
    </source>
</reference>
<accession>A0A9P4QA71</accession>
<dbReference type="PANTHER" id="PTHR42085">
    <property type="entry name" value="F-BOX DOMAIN-CONTAINING PROTEIN"/>
    <property type="match status" value="1"/>
</dbReference>
<keyword evidence="2" id="KW-1185">Reference proteome</keyword>